<dbReference type="PRINTS" id="PR01023">
    <property type="entry name" value="NAFLGMOTY"/>
</dbReference>
<dbReference type="InterPro" id="IPR036737">
    <property type="entry name" value="OmpA-like_sf"/>
</dbReference>
<gene>
    <name evidence="6" type="ORF">HELGO_WM20989</name>
</gene>
<comment type="subcellular location">
    <subcellularLocation>
        <location evidence="1">Cell outer membrane</location>
    </subcellularLocation>
</comment>
<feature type="domain" description="OmpA-like" evidence="5">
    <location>
        <begin position="102"/>
        <end position="216"/>
    </location>
</feature>
<dbReference type="InterPro" id="IPR050330">
    <property type="entry name" value="Bact_OuterMem_StrucFunc"/>
</dbReference>
<dbReference type="Gene3D" id="3.30.1330.60">
    <property type="entry name" value="OmpA-like domain"/>
    <property type="match status" value="1"/>
</dbReference>
<keyword evidence="3" id="KW-0998">Cell outer membrane</keyword>
<organism evidence="6">
    <name type="scientific">uncultured Aureispira sp</name>
    <dbReference type="NCBI Taxonomy" id="1331704"/>
    <lineage>
        <taxon>Bacteria</taxon>
        <taxon>Pseudomonadati</taxon>
        <taxon>Bacteroidota</taxon>
        <taxon>Saprospiria</taxon>
        <taxon>Saprospirales</taxon>
        <taxon>Saprospiraceae</taxon>
        <taxon>Aureispira</taxon>
        <taxon>environmental samples</taxon>
    </lineage>
</organism>
<dbReference type="CDD" id="cd07185">
    <property type="entry name" value="OmpA_C-like"/>
    <property type="match status" value="1"/>
</dbReference>
<dbReference type="GO" id="GO:0009279">
    <property type="term" value="C:cell outer membrane"/>
    <property type="evidence" value="ECO:0007669"/>
    <property type="project" value="UniProtKB-SubCell"/>
</dbReference>
<dbReference type="InterPro" id="IPR006665">
    <property type="entry name" value="OmpA-like"/>
</dbReference>
<proteinExistence type="predicted"/>
<dbReference type="AlphaFoldDB" id="A0A6S6U9E2"/>
<evidence type="ECO:0000256" key="1">
    <source>
        <dbReference type="ARBA" id="ARBA00004442"/>
    </source>
</evidence>
<protein>
    <submittedName>
        <fullName evidence="6">Lipoprotein YiaD</fullName>
    </submittedName>
</protein>
<sequence>CFTFAAIAQETLIPTEEQALLSIFVSDMEENPRPKDKVIFQGKHTKLSFEGVADEAGKFSILLPEGDIYLIKIQGLGSAVDFDELNIPKQAGIVSGKLAVRYRPARTFNLDDVHFETNKASLLPNSFATLDELVEVLLLKTEMNVEIAGHTDAVGDDASNLVLSQKRAESVVNYLIQKGVPSSQLIPKGYGESAPIADNETLEGRKENRRTEARIL</sequence>
<dbReference type="PRINTS" id="PR01021">
    <property type="entry name" value="OMPADOMAIN"/>
</dbReference>
<dbReference type="EMBL" id="CACVAQ010000388">
    <property type="protein sequence ID" value="CAA6826897.1"/>
    <property type="molecule type" value="Genomic_DNA"/>
</dbReference>
<keyword evidence="2 4" id="KW-0472">Membrane</keyword>
<evidence type="ECO:0000313" key="6">
    <source>
        <dbReference type="EMBL" id="CAA6826897.1"/>
    </source>
</evidence>
<reference evidence="6" key="1">
    <citation type="submission" date="2020-01" db="EMBL/GenBank/DDBJ databases">
        <authorList>
            <person name="Meier V. D."/>
            <person name="Meier V D."/>
        </authorList>
    </citation>
    <scope>NUCLEOTIDE SEQUENCE</scope>
    <source>
        <strain evidence="6">HLG_WM_MAG_10</strain>
    </source>
</reference>
<dbReference type="InterPro" id="IPR006664">
    <property type="entry name" value="OMP_bac"/>
</dbReference>
<name>A0A6S6U9E2_9BACT</name>
<dbReference type="PANTHER" id="PTHR30329">
    <property type="entry name" value="STATOR ELEMENT OF FLAGELLAR MOTOR COMPLEX"/>
    <property type="match status" value="1"/>
</dbReference>
<dbReference type="Pfam" id="PF00691">
    <property type="entry name" value="OmpA"/>
    <property type="match status" value="1"/>
</dbReference>
<keyword evidence="6" id="KW-0449">Lipoprotein</keyword>
<feature type="non-terminal residue" evidence="6">
    <location>
        <position position="1"/>
    </location>
</feature>
<dbReference type="SUPFAM" id="SSF103088">
    <property type="entry name" value="OmpA-like"/>
    <property type="match status" value="1"/>
</dbReference>
<evidence type="ECO:0000256" key="4">
    <source>
        <dbReference type="PROSITE-ProRule" id="PRU00473"/>
    </source>
</evidence>
<dbReference type="PROSITE" id="PS51123">
    <property type="entry name" value="OMPA_2"/>
    <property type="match status" value="1"/>
</dbReference>
<evidence type="ECO:0000256" key="2">
    <source>
        <dbReference type="ARBA" id="ARBA00023136"/>
    </source>
</evidence>
<evidence type="ECO:0000259" key="5">
    <source>
        <dbReference type="PROSITE" id="PS51123"/>
    </source>
</evidence>
<accession>A0A6S6U9E2</accession>
<dbReference type="PANTHER" id="PTHR30329:SF21">
    <property type="entry name" value="LIPOPROTEIN YIAD-RELATED"/>
    <property type="match status" value="1"/>
</dbReference>
<evidence type="ECO:0000256" key="3">
    <source>
        <dbReference type="ARBA" id="ARBA00023237"/>
    </source>
</evidence>